<keyword evidence="2" id="KW-1133">Transmembrane helix</keyword>
<keyword evidence="4" id="KW-1185">Reference proteome</keyword>
<feature type="region of interest" description="Disordered" evidence="1">
    <location>
        <begin position="171"/>
        <end position="199"/>
    </location>
</feature>
<protein>
    <recommendedName>
        <fullName evidence="5">Transmembrane protein</fullName>
    </recommendedName>
</protein>
<organism evidence="3 4">
    <name type="scientific">Umbra pygmaea</name>
    <name type="common">Eastern mudminnow</name>
    <dbReference type="NCBI Taxonomy" id="75934"/>
    <lineage>
        <taxon>Eukaryota</taxon>
        <taxon>Metazoa</taxon>
        <taxon>Chordata</taxon>
        <taxon>Craniata</taxon>
        <taxon>Vertebrata</taxon>
        <taxon>Euteleostomi</taxon>
        <taxon>Actinopterygii</taxon>
        <taxon>Neopterygii</taxon>
        <taxon>Teleostei</taxon>
        <taxon>Protacanthopterygii</taxon>
        <taxon>Esociformes</taxon>
        <taxon>Umbridae</taxon>
        <taxon>Umbra</taxon>
    </lineage>
</organism>
<feature type="transmembrane region" description="Helical" evidence="2">
    <location>
        <begin position="267"/>
        <end position="286"/>
    </location>
</feature>
<reference evidence="3 4" key="1">
    <citation type="submission" date="2024-06" db="EMBL/GenBank/DDBJ databases">
        <authorList>
            <person name="Pan Q."/>
            <person name="Wen M."/>
            <person name="Jouanno E."/>
            <person name="Zahm M."/>
            <person name="Klopp C."/>
            <person name="Cabau C."/>
            <person name="Louis A."/>
            <person name="Berthelot C."/>
            <person name="Parey E."/>
            <person name="Roest Crollius H."/>
            <person name="Montfort J."/>
            <person name="Robinson-Rechavi M."/>
            <person name="Bouchez O."/>
            <person name="Lampietro C."/>
            <person name="Lopez Roques C."/>
            <person name="Donnadieu C."/>
            <person name="Postlethwait J."/>
            <person name="Bobe J."/>
            <person name="Verreycken H."/>
            <person name="Guiguen Y."/>
        </authorList>
    </citation>
    <scope>NUCLEOTIDE SEQUENCE [LARGE SCALE GENOMIC DNA]</scope>
    <source>
        <strain evidence="3">Up_M1</strain>
        <tissue evidence="3">Testis</tissue>
    </source>
</reference>
<keyword evidence="2" id="KW-0472">Membrane</keyword>
<dbReference type="Proteomes" id="UP001557470">
    <property type="component" value="Unassembled WGS sequence"/>
</dbReference>
<sequence>MTEAERDRKADSETNGTERHIEPWEDRCRQEAPGCTAMDGVLERAAVVCVCKLACSLLFLPIVTGSVSAISFCSSCLLLFTDLVVTTFLVVLWFGETWLPVYSVSTDVIALRFLLFLSHTYWAVLLMTTPLVAVETAVRLQCSEGRVGRGEMMDRDAGEGSKALGSKALEPYSADSEQEETGQCRDADPEKSQVAGREGQENGRYLSPIYFFCCLLVWVLCGLVGGQGLRLEDVSVVDCLERTSSLTICLPSIPYMVLLALGEPCWGLAAVTLTLLLVLTLGWGLLRQHLAHTETDPDSPIATQAHREEWGIDVPTPFRTFPEDCLAANPAVQSVVPVTTWVRSSGSSSCSRNNTQLFAGHHGDLSLLSVECLSADRLEGRKETTGEMPLGTTGDHQAYSTYLYISQCGIITGFVCLLTVCMLPLNLSVNIPLICHVEAMLLWSLKLLLSVPEREINNWTAV</sequence>
<proteinExistence type="predicted"/>
<keyword evidence="2" id="KW-0812">Transmembrane</keyword>
<dbReference type="AlphaFoldDB" id="A0ABD0WU62"/>
<dbReference type="EMBL" id="JAGEUA010000005">
    <property type="protein sequence ID" value="KAL0978685.1"/>
    <property type="molecule type" value="Genomic_DNA"/>
</dbReference>
<evidence type="ECO:0008006" key="5">
    <source>
        <dbReference type="Google" id="ProtNLM"/>
    </source>
</evidence>
<evidence type="ECO:0000313" key="4">
    <source>
        <dbReference type="Proteomes" id="UP001557470"/>
    </source>
</evidence>
<gene>
    <name evidence="3" type="ORF">UPYG_G00173880</name>
</gene>
<evidence type="ECO:0000256" key="1">
    <source>
        <dbReference type="SAM" id="MobiDB-lite"/>
    </source>
</evidence>
<feature type="transmembrane region" description="Helical" evidence="2">
    <location>
        <begin position="209"/>
        <end position="231"/>
    </location>
</feature>
<feature type="compositionally biased region" description="Basic and acidic residues" evidence="1">
    <location>
        <begin position="182"/>
        <end position="191"/>
    </location>
</feature>
<feature type="transmembrane region" description="Helical" evidence="2">
    <location>
        <begin position="402"/>
        <end position="425"/>
    </location>
</feature>
<evidence type="ECO:0000256" key="2">
    <source>
        <dbReference type="SAM" id="Phobius"/>
    </source>
</evidence>
<feature type="transmembrane region" description="Helical" evidence="2">
    <location>
        <begin position="69"/>
        <end position="94"/>
    </location>
</feature>
<comment type="caution">
    <text evidence="3">The sequence shown here is derived from an EMBL/GenBank/DDBJ whole genome shotgun (WGS) entry which is preliminary data.</text>
</comment>
<evidence type="ECO:0000313" key="3">
    <source>
        <dbReference type="EMBL" id="KAL0978685.1"/>
    </source>
</evidence>
<name>A0ABD0WU62_UMBPY</name>
<accession>A0ABD0WU62</accession>
<feature type="transmembrane region" description="Helical" evidence="2">
    <location>
        <begin position="101"/>
        <end position="122"/>
    </location>
</feature>